<evidence type="ECO:0000259" key="1">
    <source>
        <dbReference type="Pfam" id="PF02342"/>
    </source>
</evidence>
<proteinExistence type="predicted"/>
<gene>
    <name evidence="2" type="ORF">JFL43_15635</name>
</gene>
<dbReference type="PANTHER" id="PTHR32097">
    <property type="entry name" value="CAMP-BINDING PROTEIN 1-RELATED"/>
    <property type="match status" value="1"/>
</dbReference>
<evidence type="ECO:0000313" key="3">
    <source>
        <dbReference type="Proteomes" id="UP000618943"/>
    </source>
</evidence>
<dbReference type="EMBL" id="JAEOAH010000026">
    <property type="protein sequence ID" value="MBK3496268.1"/>
    <property type="molecule type" value="Genomic_DNA"/>
</dbReference>
<organism evidence="2 3">
    <name type="scientific">Viridibacillus soli</name>
    <dbReference type="NCBI Taxonomy" id="2798301"/>
    <lineage>
        <taxon>Bacteria</taxon>
        <taxon>Bacillati</taxon>
        <taxon>Bacillota</taxon>
        <taxon>Bacilli</taxon>
        <taxon>Bacillales</taxon>
        <taxon>Caryophanaceae</taxon>
        <taxon>Viridibacillus</taxon>
    </lineage>
</organism>
<keyword evidence="3" id="KW-1185">Reference proteome</keyword>
<dbReference type="InterPro" id="IPR003325">
    <property type="entry name" value="TerD"/>
</dbReference>
<dbReference type="CDD" id="cd06974">
    <property type="entry name" value="TerD_like"/>
    <property type="match status" value="1"/>
</dbReference>
<comment type="caution">
    <text evidence="2">The sequence shown here is derived from an EMBL/GenBank/DDBJ whole genome shotgun (WGS) entry which is preliminary data.</text>
</comment>
<reference evidence="2 3" key="1">
    <citation type="submission" date="2020-12" db="EMBL/GenBank/DDBJ databases">
        <title>YIM B01967 draft genome.</title>
        <authorList>
            <person name="Yan X."/>
        </authorList>
    </citation>
    <scope>NUCLEOTIDE SEQUENCE [LARGE SCALE GENOMIC DNA]</scope>
    <source>
        <strain evidence="2 3">YIM B01967</strain>
    </source>
</reference>
<dbReference type="Proteomes" id="UP000618943">
    <property type="component" value="Unassembled WGS sequence"/>
</dbReference>
<dbReference type="Pfam" id="PF02342">
    <property type="entry name" value="TerD"/>
    <property type="match status" value="1"/>
</dbReference>
<protein>
    <submittedName>
        <fullName evidence="2">TerD family protein</fullName>
    </submittedName>
</protein>
<dbReference type="Gene3D" id="2.60.60.30">
    <property type="entry name" value="sav2460 like domains"/>
    <property type="match status" value="1"/>
</dbReference>
<accession>A0ABS1HA19</accession>
<evidence type="ECO:0000313" key="2">
    <source>
        <dbReference type="EMBL" id="MBK3496268.1"/>
    </source>
</evidence>
<dbReference type="PANTHER" id="PTHR32097:SF17">
    <property type="entry name" value="CAMP-BINDING PROTEIN 1-RELATED"/>
    <property type="match status" value="1"/>
</dbReference>
<dbReference type="RefSeq" id="WP_200749754.1">
    <property type="nucleotide sequence ID" value="NZ_JAEOAH010000026.1"/>
</dbReference>
<feature type="domain" description="TerD" evidence="1">
    <location>
        <begin position="1"/>
        <end position="175"/>
    </location>
</feature>
<dbReference type="InterPro" id="IPR051324">
    <property type="entry name" value="Stress/Tellurium_Resist"/>
</dbReference>
<sequence length="390" mass="43535">MNISRGQKVDITKNSTTKDIAIVLEWEKPNIEMEIDGAAFLLEQNGQCKDDKHFVFYGQPSSMNGSVQHIGSTNSTAEIHMSLEIIPADVQKIALTITIHEGEMNGKNFGNIDSVRLTVKDRENGRILYSFDFGQELKKETAIVVGEIYRHNGEWKLNAVGMGFNGGLPALCENFGIEVATNPKEIEVAATTISNEPKVVPSTPKETKPMNVTLKKKESISIQKSAKVVATLEWEKERKDLDLYCFYVLKNGEMGKVYYKDMGNINKAPFITLDGDSKQSGKETIVIHQPSKLNYVLFAAYSALSNGIGSFKSMKAKAVVDNQMGQRVTSSLFQKNKFSYWVAIAHINFTEENEMAVSHVETYSKMNSERSPLLERDGSFKMDVGPTEFK</sequence>
<name>A0ABS1HA19_9BACL</name>